<reference evidence="1 2" key="1">
    <citation type="submission" date="2020-02" db="EMBL/GenBank/DDBJ databases">
        <title>Complete Genome Sequences of Nine Phages Lytic against Multidrug-Resistant Pseudomonas aeruginosa.</title>
        <authorList>
            <person name="Farlow J."/>
            <person name="Freyberger H.R."/>
            <person name="He Y."/>
            <person name="Ward A.M."/>
            <person name="Rutvisuttinunt W."/>
            <person name="Li T."/>
            <person name="Jacobs A.C."/>
            <person name="Nikolich M.P."/>
            <person name="Filippov A."/>
        </authorList>
    </citation>
    <scope>NUCLEOTIDE SEQUENCE [LARGE SCALE GENOMIC DNA]</scope>
</reference>
<evidence type="ECO:0000313" key="2">
    <source>
        <dbReference type="Proteomes" id="UP000502495"/>
    </source>
</evidence>
<protein>
    <submittedName>
        <fullName evidence="1">Uncharacterized protein</fullName>
    </submittedName>
</protein>
<accession>A0A6G9LG27</accession>
<proteinExistence type="predicted"/>
<dbReference type="EMBL" id="MT108723">
    <property type="protein sequence ID" value="QIQ64407.1"/>
    <property type="molecule type" value="Genomic_DNA"/>
</dbReference>
<organism evidence="1 2">
    <name type="scientific">Pseudomonas phage Epa1</name>
    <dbReference type="NCBI Taxonomy" id="2719568"/>
    <lineage>
        <taxon>Viruses</taxon>
        <taxon>Duplodnaviria</taxon>
        <taxon>Heunggongvirae</taxon>
        <taxon>Uroviricota</taxon>
        <taxon>Caudoviricetes</taxon>
        <taxon>Bruynoghevirus</taxon>
        <taxon>Bruynoghevirus PaP3</taxon>
    </lineage>
</organism>
<evidence type="ECO:0000313" key="1">
    <source>
        <dbReference type="EMBL" id="QIQ64407.1"/>
    </source>
</evidence>
<name>A0A6G9LG27_9CAUD</name>
<sequence>MDIHIRIDPICYSGLCGIQLTDVTPDDGRTLKSILRDIVMGGKFMKYRVKQVGKYFFPQYKKAFLWRNFESEHKDPFRPSLSDITLPVIFETLQDAMCFIRDFADTKSESVVKYHPVEV</sequence>
<gene>
    <name evidence="1" type="ORF">Epa1_p22</name>
</gene>
<dbReference type="Proteomes" id="UP000502495">
    <property type="component" value="Segment"/>
</dbReference>